<keyword evidence="4 6" id="KW-1133">Transmembrane helix</keyword>
<name>A0A852XAK6_9MICO</name>
<comment type="subcellular location">
    <subcellularLocation>
        <location evidence="1">Cell membrane</location>
        <topology evidence="1">Multi-pass membrane protein</topology>
    </subcellularLocation>
</comment>
<dbReference type="PANTHER" id="PTHR30250">
    <property type="entry name" value="PST FAMILY PREDICTED COLANIC ACID TRANSPORTER"/>
    <property type="match status" value="1"/>
</dbReference>
<dbReference type="Proteomes" id="UP000592181">
    <property type="component" value="Unassembled WGS sequence"/>
</dbReference>
<accession>A0A852XAK6</accession>
<evidence type="ECO:0000313" key="8">
    <source>
        <dbReference type="Proteomes" id="UP000592181"/>
    </source>
</evidence>
<dbReference type="InterPro" id="IPR050833">
    <property type="entry name" value="Poly_Biosynth_Transport"/>
</dbReference>
<evidence type="ECO:0000256" key="6">
    <source>
        <dbReference type="SAM" id="Phobius"/>
    </source>
</evidence>
<keyword evidence="5 6" id="KW-0472">Membrane</keyword>
<feature type="transmembrane region" description="Helical" evidence="6">
    <location>
        <begin position="172"/>
        <end position="194"/>
    </location>
</feature>
<evidence type="ECO:0000256" key="1">
    <source>
        <dbReference type="ARBA" id="ARBA00004651"/>
    </source>
</evidence>
<evidence type="ECO:0000256" key="3">
    <source>
        <dbReference type="ARBA" id="ARBA00022692"/>
    </source>
</evidence>
<dbReference type="RefSeq" id="WP_179462762.1">
    <property type="nucleotide sequence ID" value="NZ_JACBZX010000001.1"/>
</dbReference>
<sequence length="478" mass="49494">MSPTDARRMTRAGVTLSAGEILGKLATLAMLGVLARVVGVSEFGAFSFALGLGLLLSSVTTLGLDQRLVQLAGGEPTSLSARLSSLLAMRLALTLVVVLGAALVLRLTLDEPGRWAPSLALVVAACADTVIEAFRSAASVRHVQSGPAVVLVVQRFLALGLVVLALHLGTGVAGAAAAYCAASLTGVVLMAGTARRQADVRPRPGLVTREHTADFVSAIRVTGLNDLVSMALFRIDVVLLGWLAGTVAVGHYTAAYRLLETVLFISWSVARVLLPALSDSSAGSPDRNRAVSGALIIVSAIYLPYAAVLLTRGDELVGLLFGDEFGSVAIIAWLALAPLFFGIAQVSLSALLSLRPDPAVLLASSLALVANLAIDLALIPVWGAPAAAAATTVSYLVQATVLLVALRRRFPHTRVRRNLVLSAGASVVAAGVMLLPLPTIVGLVLGGLAYVAAWVLATRHLDPGTYRMVRGVMVKEPA</sequence>
<dbReference type="EMBL" id="JACBZX010000001">
    <property type="protein sequence ID" value="NYG37394.1"/>
    <property type="molecule type" value="Genomic_DNA"/>
</dbReference>
<feature type="transmembrane region" description="Helical" evidence="6">
    <location>
        <begin position="45"/>
        <end position="64"/>
    </location>
</feature>
<evidence type="ECO:0000313" key="7">
    <source>
        <dbReference type="EMBL" id="NYG37394.1"/>
    </source>
</evidence>
<reference evidence="7 8" key="1">
    <citation type="submission" date="2020-07" db="EMBL/GenBank/DDBJ databases">
        <title>Sequencing the genomes of 1000 actinobacteria strains.</title>
        <authorList>
            <person name="Klenk H.-P."/>
        </authorList>
    </citation>
    <scope>NUCLEOTIDE SEQUENCE [LARGE SCALE GENOMIC DNA]</scope>
    <source>
        <strain evidence="7 8">DSM 24723</strain>
    </source>
</reference>
<proteinExistence type="predicted"/>
<keyword evidence="2" id="KW-1003">Cell membrane</keyword>
<feature type="transmembrane region" description="Helical" evidence="6">
    <location>
        <begin position="418"/>
        <end position="434"/>
    </location>
</feature>
<evidence type="ECO:0000256" key="4">
    <source>
        <dbReference type="ARBA" id="ARBA00022989"/>
    </source>
</evidence>
<feature type="transmembrane region" description="Helical" evidence="6">
    <location>
        <begin position="440"/>
        <end position="458"/>
    </location>
</feature>
<feature type="transmembrane region" description="Helical" evidence="6">
    <location>
        <begin position="359"/>
        <end position="379"/>
    </location>
</feature>
<feature type="transmembrane region" description="Helical" evidence="6">
    <location>
        <begin position="385"/>
        <end position="406"/>
    </location>
</feature>
<dbReference type="InterPro" id="IPR002797">
    <property type="entry name" value="Polysacc_synth"/>
</dbReference>
<evidence type="ECO:0000256" key="5">
    <source>
        <dbReference type="ARBA" id="ARBA00023136"/>
    </source>
</evidence>
<dbReference type="AlphaFoldDB" id="A0A852XAK6"/>
<organism evidence="7 8">
    <name type="scientific">Janibacter alkaliphilus</name>
    <dbReference type="NCBI Taxonomy" id="1069963"/>
    <lineage>
        <taxon>Bacteria</taxon>
        <taxon>Bacillati</taxon>
        <taxon>Actinomycetota</taxon>
        <taxon>Actinomycetes</taxon>
        <taxon>Micrococcales</taxon>
        <taxon>Intrasporangiaceae</taxon>
        <taxon>Janibacter</taxon>
    </lineage>
</organism>
<dbReference type="GO" id="GO:0005886">
    <property type="term" value="C:plasma membrane"/>
    <property type="evidence" value="ECO:0007669"/>
    <property type="project" value="UniProtKB-SubCell"/>
</dbReference>
<comment type="caution">
    <text evidence="7">The sequence shown here is derived from an EMBL/GenBank/DDBJ whole genome shotgun (WGS) entry which is preliminary data.</text>
</comment>
<feature type="transmembrane region" description="Helical" evidence="6">
    <location>
        <begin position="85"/>
        <end position="109"/>
    </location>
</feature>
<feature type="transmembrane region" description="Helical" evidence="6">
    <location>
        <begin position="330"/>
        <end position="352"/>
    </location>
</feature>
<dbReference type="Pfam" id="PF01943">
    <property type="entry name" value="Polysacc_synt"/>
    <property type="match status" value="1"/>
</dbReference>
<keyword evidence="3 6" id="KW-0812">Transmembrane</keyword>
<evidence type="ECO:0000256" key="2">
    <source>
        <dbReference type="ARBA" id="ARBA00022475"/>
    </source>
</evidence>
<gene>
    <name evidence="7" type="ORF">BJY28_001863</name>
</gene>
<keyword evidence="8" id="KW-1185">Reference proteome</keyword>
<protein>
    <submittedName>
        <fullName evidence="7">O-antigen/teichoic acid export membrane protein</fullName>
    </submittedName>
</protein>
<dbReference type="PANTHER" id="PTHR30250:SF11">
    <property type="entry name" value="O-ANTIGEN TRANSPORTER-RELATED"/>
    <property type="match status" value="1"/>
</dbReference>
<feature type="transmembrane region" description="Helical" evidence="6">
    <location>
        <begin position="21"/>
        <end position="39"/>
    </location>
</feature>
<feature type="transmembrane region" description="Helical" evidence="6">
    <location>
        <begin position="115"/>
        <end position="134"/>
    </location>
</feature>
<feature type="transmembrane region" description="Helical" evidence="6">
    <location>
        <begin position="290"/>
        <end position="310"/>
    </location>
</feature>
<feature type="transmembrane region" description="Helical" evidence="6">
    <location>
        <begin position="146"/>
        <end position="166"/>
    </location>
</feature>